<feature type="region of interest" description="Disordered" evidence="1">
    <location>
        <begin position="1"/>
        <end position="54"/>
    </location>
</feature>
<evidence type="ECO:0000256" key="1">
    <source>
        <dbReference type="SAM" id="MobiDB-lite"/>
    </source>
</evidence>
<feature type="region of interest" description="Disordered" evidence="1">
    <location>
        <begin position="89"/>
        <end position="114"/>
    </location>
</feature>
<gene>
    <name evidence="2" type="ORF">PGTUg99_016126</name>
</gene>
<name>A0A5B0NHX5_PUCGR</name>
<feature type="compositionally biased region" description="Basic and acidic residues" evidence="1">
    <location>
        <begin position="27"/>
        <end position="40"/>
    </location>
</feature>
<comment type="caution">
    <text evidence="2">The sequence shown here is derived from an EMBL/GenBank/DDBJ whole genome shotgun (WGS) entry which is preliminary data.</text>
</comment>
<sequence>MSPITGVKTSVASGTPATDIQSPSARTVDEMDARRLKTKEPAPQGNSTGLTKSEENANLGIADCNAALEHGSCIYTGQDGVIWKNDQAQVTPDEASQEGNKFLAPPSTVRASIS</sequence>
<protein>
    <submittedName>
        <fullName evidence="2">Uncharacterized protein</fullName>
    </submittedName>
</protein>
<organism evidence="2 3">
    <name type="scientific">Puccinia graminis f. sp. tritici</name>
    <dbReference type="NCBI Taxonomy" id="56615"/>
    <lineage>
        <taxon>Eukaryota</taxon>
        <taxon>Fungi</taxon>
        <taxon>Dikarya</taxon>
        <taxon>Basidiomycota</taxon>
        <taxon>Pucciniomycotina</taxon>
        <taxon>Pucciniomycetes</taxon>
        <taxon>Pucciniales</taxon>
        <taxon>Pucciniaceae</taxon>
        <taxon>Puccinia</taxon>
    </lineage>
</organism>
<dbReference type="Proteomes" id="UP000325313">
    <property type="component" value="Unassembled WGS sequence"/>
</dbReference>
<accession>A0A5B0NHX5</accession>
<evidence type="ECO:0000313" key="2">
    <source>
        <dbReference type="EMBL" id="KAA1088333.1"/>
    </source>
</evidence>
<dbReference type="AlphaFoldDB" id="A0A5B0NHX5"/>
<proteinExistence type="predicted"/>
<feature type="compositionally biased region" description="Polar residues" evidence="1">
    <location>
        <begin position="7"/>
        <end position="25"/>
    </location>
</feature>
<evidence type="ECO:0000313" key="3">
    <source>
        <dbReference type="Proteomes" id="UP000325313"/>
    </source>
</evidence>
<dbReference type="EMBL" id="VDEP01000406">
    <property type="protein sequence ID" value="KAA1088333.1"/>
    <property type="molecule type" value="Genomic_DNA"/>
</dbReference>
<reference evidence="2 3" key="1">
    <citation type="submission" date="2019-05" db="EMBL/GenBank/DDBJ databases">
        <title>Emergence of the Ug99 lineage of the wheat stem rust pathogen through somatic hybridization.</title>
        <authorList>
            <person name="Li F."/>
            <person name="Upadhyaya N.M."/>
            <person name="Sperschneider J."/>
            <person name="Matny O."/>
            <person name="Nguyen-Phuc H."/>
            <person name="Mago R."/>
            <person name="Raley C."/>
            <person name="Miller M.E."/>
            <person name="Silverstein K.A.T."/>
            <person name="Henningsen E."/>
            <person name="Hirsch C.D."/>
            <person name="Visser B."/>
            <person name="Pretorius Z.A."/>
            <person name="Steffenson B.J."/>
            <person name="Schwessinger B."/>
            <person name="Dodds P.N."/>
            <person name="Figueroa M."/>
        </authorList>
    </citation>
    <scope>NUCLEOTIDE SEQUENCE [LARGE SCALE GENOMIC DNA]</scope>
    <source>
        <strain evidence="2 3">Ug99</strain>
    </source>
</reference>